<dbReference type="AlphaFoldDB" id="A0A1S3HLZ4"/>
<sequence>MASGCRNDAKGVSFDLTAASISDTAKYVPDTPRKPFINIVAPDRSGRSHRGRSDDSGIFMVVNIGQNTTPGTHGEEQTIEMARFSGADSTEETVISLGETSRSTSSSATASSDNRMSVRYLKKKFAEVEIEELYQLYWLRSQRASFRALLAVLVLYAVVLVLLFHFHHNGSLGLQNSTNTMGRNLNIVVITGGILAIILFILVSIEKVFLLFSKPLTLLVWFSLLSLAFGFSGILYSPSNPSFSPRTAMDDVPTILYTIFDH</sequence>
<evidence type="ECO:0000313" key="2">
    <source>
        <dbReference type="Proteomes" id="UP000085678"/>
    </source>
</evidence>
<dbReference type="RefSeq" id="XP_013387047.1">
    <property type="nucleotide sequence ID" value="XM_013531593.1"/>
</dbReference>
<evidence type="ECO:0000313" key="3">
    <source>
        <dbReference type="RefSeq" id="XP_013387047.1"/>
    </source>
</evidence>
<evidence type="ECO:0000256" key="1">
    <source>
        <dbReference type="SAM" id="Phobius"/>
    </source>
</evidence>
<gene>
    <name evidence="3" type="primary">LOC106156372</name>
</gene>
<organism evidence="2 3">
    <name type="scientific">Lingula anatina</name>
    <name type="common">Brachiopod</name>
    <name type="synonym">Lingula unguis</name>
    <dbReference type="NCBI Taxonomy" id="7574"/>
    <lineage>
        <taxon>Eukaryota</taxon>
        <taxon>Metazoa</taxon>
        <taxon>Spiralia</taxon>
        <taxon>Lophotrochozoa</taxon>
        <taxon>Brachiopoda</taxon>
        <taxon>Linguliformea</taxon>
        <taxon>Lingulata</taxon>
        <taxon>Lingulida</taxon>
        <taxon>Linguloidea</taxon>
        <taxon>Lingulidae</taxon>
        <taxon>Lingula</taxon>
    </lineage>
</organism>
<name>A0A1S3HLZ4_LINAN</name>
<keyword evidence="2" id="KW-1185">Reference proteome</keyword>
<accession>A0A1S3HLZ4</accession>
<proteinExistence type="predicted"/>
<dbReference type="GeneID" id="106156372"/>
<dbReference type="InParanoid" id="A0A1S3HLZ4"/>
<keyword evidence="1" id="KW-0472">Membrane</keyword>
<feature type="transmembrane region" description="Helical" evidence="1">
    <location>
        <begin position="148"/>
        <end position="167"/>
    </location>
</feature>
<dbReference type="KEGG" id="lak:106156372"/>
<protein>
    <submittedName>
        <fullName evidence="3">Uncharacterized protein LOC106156372</fullName>
    </submittedName>
</protein>
<feature type="transmembrane region" description="Helical" evidence="1">
    <location>
        <begin position="217"/>
        <end position="236"/>
    </location>
</feature>
<dbReference type="Proteomes" id="UP000085678">
    <property type="component" value="Unplaced"/>
</dbReference>
<keyword evidence="1" id="KW-0812">Transmembrane</keyword>
<keyword evidence="1" id="KW-1133">Transmembrane helix</keyword>
<feature type="transmembrane region" description="Helical" evidence="1">
    <location>
        <begin position="187"/>
        <end position="205"/>
    </location>
</feature>
<reference evidence="3" key="1">
    <citation type="submission" date="2025-08" db="UniProtKB">
        <authorList>
            <consortium name="RefSeq"/>
        </authorList>
    </citation>
    <scope>IDENTIFICATION</scope>
    <source>
        <tissue evidence="3">Gonads</tissue>
    </source>
</reference>